<evidence type="ECO:0000259" key="16">
    <source>
        <dbReference type="PROSITE" id="PS50164"/>
    </source>
</evidence>
<feature type="domain" description="UVR" evidence="15">
    <location>
        <begin position="222"/>
        <end position="257"/>
    </location>
</feature>
<dbReference type="SMART" id="SM00278">
    <property type="entry name" value="HhH1"/>
    <property type="match status" value="2"/>
</dbReference>
<dbReference type="InterPro" id="IPR010994">
    <property type="entry name" value="RuvA_2-like"/>
</dbReference>
<dbReference type="PANTHER" id="PTHR30562:SF1">
    <property type="entry name" value="UVRABC SYSTEM PROTEIN C"/>
    <property type="match status" value="1"/>
</dbReference>
<evidence type="ECO:0000256" key="13">
    <source>
        <dbReference type="HAMAP-Rule" id="MF_00203"/>
    </source>
</evidence>
<evidence type="ECO:0000256" key="1">
    <source>
        <dbReference type="ARBA" id="ARBA00004496"/>
    </source>
</evidence>
<evidence type="ECO:0000313" key="19">
    <source>
        <dbReference type="Proteomes" id="UP000193450"/>
    </source>
</evidence>
<keyword evidence="5 13" id="KW-0267">Excision nuclease</keyword>
<dbReference type="NCBIfam" id="NF001824">
    <property type="entry name" value="PRK00558.1-5"/>
    <property type="match status" value="1"/>
</dbReference>
<dbReference type="FunFam" id="3.40.1440.10:FF:000001">
    <property type="entry name" value="UvrABC system protein C"/>
    <property type="match status" value="1"/>
</dbReference>
<keyword evidence="3 13" id="KW-0227">DNA damage</keyword>
<dbReference type="SUPFAM" id="SSF47781">
    <property type="entry name" value="RuvA domain 2-like"/>
    <property type="match status" value="1"/>
</dbReference>
<evidence type="ECO:0000256" key="5">
    <source>
        <dbReference type="ARBA" id="ARBA00022881"/>
    </source>
</evidence>
<feature type="compositionally biased region" description="Basic residues" evidence="14">
    <location>
        <begin position="564"/>
        <end position="573"/>
    </location>
</feature>
<dbReference type="InterPro" id="IPR001162">
    <property type="entry name" value="UvrC_RNase_H_dom"/>
</dbReference>
<keyword evidence="7 13" id="KW-0742">SOS response</keyword>
<name>A0A1X9NJ19_9GAMM</name>
<comment type="subcellular location">
    <subcellularLocation>
        <location evidence="1 13">Cytoplasm</location>
    </subcellularLocation>
</comment>
<evidence type="ECO:0000256" key="2">
    <source>
        <dbReference type="ARBA" id="ARBA00022490"/>
    </source>
</evidence>
<dbReference type="STRING" id="716816.BST96_18030"/>
<dbReference type="InterPro" id="IPR003583">
    <property type="entry name" value="Hlx-hairpin-Hlx_DNA-bd_motif"/>
</dbReference>
<dbReference type="NCBIfam" id="TIGR00194">
    <property type="entry name" value="uvrC"/>
    <property type="match status" value="1"/>
</dbReference>
<sequence length="630" mass="70354">MTDNNGNHSDNTAKPQEKKRPAFDYSSFLKSLTTKPGIYQMYDADGSILYTGKAKNLKNRLSSYFRQQGLAIKTAALVSKIASIEVTITNTEAEALLLEHNLIKQQRPPYNILLRDDKSFPSIYLSSQHEFPRIAIHRGAKKSKGRYFGPYPSAGAVKESLNFLQKVFKVRQCEDSFYNNRSRPCLQHQINRCSAPCVNKISAEEYEESVRHTVMFLEGKNKSLINELANKMEAASGALAFEQAGEYRDKIQYLQQVQASQYIEGESGDIDIAACDYRAGVVCIQVLFVRGGRVLGSKSYFPKVYLDEQQPQILEAFLAQYYLADGAGARADNMPREIVVSHDFDGAAALAEALSSRLGRKTTISTQVRSNRAKWLKLAIETAQQNLTGHLANKQTIYQRFEALQDALKLSEMPQRLECFDISHSSGEATVASCVVFDNNGPLKSDYRRFNIEDVAAGDDYGAMRQALSRRYTRIKSGEGAMPDILFIDGGKGQVNQALSVLEELQINDLLVVGVAKGTTRKAGFEVLYRADTGEEFVMPSDSSGLHLVQHIRDESHRFAITGHKQRRDKKRRESPLEGIPGVGPKRRRELLRHFGGWQEVKAASAEDLANIPGISEKLARDIVAALHNR</sequence>
<feature type="region of interest" description="Disordered" evidence="14">
    <location>
        <begin position="564"/>
        <end position="583"/>
    </location>
</feature>
<dbReference type="InterPro" id="IPR001943">
    <property type="entry name" value="UVR_dom"/>
</dbReference>
<comment type="subunit">
    <text evidence="10 13">Interacts with UvrB in an incision complex.</text>
</comment>
<comment type="function">
    <text evidence="8 13">The UvrABC repair system catalyzes the recognition and processing of DNA lesions. UvrC both incises the 5' and 3' sides of the lesion. The N-terminal half is responsible for the 3' incision and the C-terminal half is responsible for the 5' incision.</text>
</comment>
<dbReference type="InterPro" id="IPR047296">
    <property type="entry name" value="GIY-YIG_UvrC_Cho"/>
</dbReference>
<dbReference type="PROSITE" id="PS50165">
    <property type="entry name" value="UVRC"/>
    <property type="match status" value="1"/>
</dbReference>
<keyword evidence="4 13" id="KW-0228">DNA excision</keyword>
<dbReference type="AlphaFoldDB" id="A0A1X9NJ19"/>
<evidence type="ECO:0000259" key="15">
    <source>
        <dbReference type="PROSITE" id="PS50151"/>
    </source>
</evidence>
<dbReference type="FunFam" id="3.30.420.340:FF:000001">
    <property type="entry name" value="UvrABC system protein C"/>
    <property type="match status" value="1"/>
</dbReference>
<dbReference type="GO" id="GO:0009432">
    <property type="term" value="P:SOS response"/>
    <property type="evidence" value="ECO:0007669"/>
    <property type="project" value="UniProtKB-UniRule"/>
</dbReference>
<dbReference type="Gene3D" id="1.10.150.20">
    <property type="entry name" value="5' to 3' exonuclease, C-terminal subdomain"/>
    <property type="match status" value="1"/>
</dbReference>
<dbReference type="Pfam" id="PF08459">
    <property type="entry name" value="UvrC_RNaseH_dom"/>
    <property type="match status" value="1"/>
</dbReference>
<dbReference type="GO" id="GO:0003677">
    <property type="term" value="F:DNA binding"/>
    <property type="evidence" value="ECO:0007669"/>
    <property type="project" value="UniProtKB-UniRule"/>
</dbReference>
<evidence type="ECO:0000256" key="6">
    <source>
        <dbReference type="ARBA" id="ARBA00023204"/>
    </source>
</evidence>
<evidence type="ECO:0000256" key="12">
    <source>
        <dbReference type="ARBA" id="ARBA00077138"/>
    </source>
</evidence>
<dbReference type="Pfam" id="PF14520">
    <property type="entry name" value="HHH_5"/>
    <property type="match status" value="1"/>
</dbReference>
<dbReference type="Gene3D" id="3.30.420.340">
    <property type="entry name" value="UvrC, RNAse H endonuclease domain"/>
    <property type="match status" value="1"/>
</dbReference>
<dbReference type="RefSeq" id="WP_085760028.1">
    <property type="nucleotide sequence ID" value="NZ_CP019343.1"/>
</dbReference>
<dbReference type="GO" id="GO:0005737">
    <property type="term" value="C:cytoplasm"/>
    <property type="evidence" value="ECO:0007669"/>
    <property type="project" value="UniProtKB-SubCell"/>
</dbReference>
<gene>
    <name evidence="13" type="primary">uvrC</name>
    <name evidence="18" type="ORF">BST96_18030</name>
</gene>
<evidence type="ECO:0000256" key="4">
    <source>
        <dbReference type="ARBA" id="ARBA00022769"/>
    </source>
</evidence>
<dbReference type="KEGG" id="osg:BST96_18030"/>
<reference evidence="18 19" key="1">
    <citation type="submission" date="2016-11" db="EMBL/GenBank/DDBJ databases">
        <title>Trade-off between light-utilization and light-protection in marine flavobacteria.</title>
        <authorList>
            <person name="Kumagai Y."/>
        </authorList>
    </citation>
    <scope>NUCLEOTIDE SEQUENCE [LARGE SCALE GENOMIC DNA]</scope>
    <source>
        <strain evidence="18 19">NBRC 107125</strain>
    </source>
</reference>
<dbReference type="PANTHER" id="PTHR30562">
    <property type="entry name" value="UVRC/OXIDOREDUCTASE"/>
    <property type="match status" value="1"/>
</dbReference>
<dbReference type="InterPro" id="IPR036876">
    <property type="entry name" value="UVR_dom_sf"/>
</dbReference>
<keyword evidence="6 13" id="KW-0234">DNA repair</keyword>
<evidence type="ECO:0000256" key="8">
    <source>
        <dbReference type="ARBA" id="ARBA00059452"/>
    </source>
</evidence>
<dbReference type="FunFam" id="1.10.150.20:FF:000005">
    <property type="entry name" value="UvrABC system protein C"/>
    <property type="match status" value="1"/>
</dbReference>
<dbReference type="Gene3D" id="3.40.1440.10">
    <property type="entry name" value="GIY-YIG endonuclease"/>
    <property type="match status" value="1"/>
</dbReference>
<dbReference type="Pfam" id="PF01541">
    <property type="entry name" value="GIY-YIG"/>
    <property type="match status" value="1"/>
</dbReference>
<dbReference type="GO" id="GO:0009381">
    <property type="term" value="F:excinuclease ABC activity"/>
    <property type="evidence" value="ECO:0007669"/>
    <property type="project" value="UniProtKB-UniRule"/>
</dbReference>
<evidence type="ECO:0000256" key="3">
    <source>
        <dbReference type="ARBA" id="ARBA00022763"/>
    </source>
</evidence>
<evidence type="ECO:0000313" key="18">
    <source>
        <dbReference type="EMBL" id="ARN75835.1"/>
    </source>
</evidence>
<dbReference type="OrthoDB" id="9804933at2"/>
<dbReference type="InterPro" id="IPR004791">
    <property type="entry name" value="UvrC"/>
</dbReference>
<dbReference type="InterPro" id="IPR000305">
    <property type="entry name" value="GIY-YIG_endonuc"/>
</dbReference>
<dbReference type="InterPro" id="IPR050066">
    <property type="entry name" value="UvrABC_protein_C"/>
</dbReference>
<dbReference type="SMART" id="SM00465">
    <property type="entry name" value="GIYc"/>
    <property type="match status" value="1"/>
</dbReference>
<feature type="domain" description="UvrC family homology region profile" evidence="17">
    <location>
        <begin position="277"/>
        <end position="502"/>
    </location>
</feature>
<evidence type="ECO:0000259" key="17">
    <source>
        <dbReference type="PROSITE" id="PS50165"/>
    </source>
</evidence>
<dbReference type="CDD" id="cd10434">
    <property type="entry name" value="GIY-YIG_UvrC_Cho"/>
    <property type="match status" value="1"/>
</dbReference>
<dbReference type="SUPFAM" id="SSF82771">
    <property type="entry name" value="GIY-YIG endonuclease"/>
    <property type="match status" value="1"/>
</dbReference>
<keyword evidence="19" id="KW-1185">Reference proteome</keyword>
<comment type="similarity">
    <text evidence="9 13">Belongs to the UvrC family.</text>
</comment>
<dbReference type="Proteomes" id="UP000193450">
    <property type="component" value="Chromosome"/>
</dbReference>
<dbReference type="GO" id="GO:0009380">
    <property type="term" value="C:excinuclease repair complex"/>
    <property type="evidence" value="ECO:0007669"/>
    <property type="project" value="InterPro"/>
</dbReference>
<dbReference type="HAMAP" id="MF_00203">
    <property type="entry name" value="UvrC"/>
    <property type="match status" value="1"/>
</dbReference>
<keyword evidence="2 13" id="KW-0963">Cytoplasm</keyword>
<dbReference type="SUPFAM" id="SSF46600">
    <property type="entry name" value="C-terminal UvrC-binding domain of UvrB"/>
    <property type="match status" value="1"/>
</dbReference>
<evidence type="ECO:0000256" key="14">
    <source>
        <dbReference type="SAM" id="MobiDB-lite"/>
    </source>
</evidence>
<accession>A0A1X9NJ19</accession>
<proteinExistence type="inferred from homology"/>
<dbReference type="InterPro" id="IPR035901">
    <property type="entry name" value="GIY-YIG_endonuc_sf"/>
</dbReference>
<organism evidence="18 19">
    <name type="scientific">Oceanicoccus sagamiensis</name>
    <dbReference type="NCBI Taxonomy" id="716816"/>
    <lineage>
        <taxon>Bacteria</taxon>
        <taxon>Pseudomonadati</taxon>
        <taxon>Pseudomonadota</taxon>
        <taxon>Gammaproteobacteria</taxon>
        <taxon>Cellvibrionales</taxon>
        <taxon>Spongiibacteraceae</taxon>
        <taxon>Oceanicoccus</taxon>
    </lineage>
</organism>
<evidence type="ECO:0000256" key="10">
    <source>
        <dbReference type="ARBA" id="ARBA00062841"/>
    </source>
</evidence>
<dbReference type="InterPro" id="IPR038476">
    <property type="entry name" value="UvrC_RNase_H_dom_sf"/>
</dbReference>
<evidence type="ECO:0000256" key="9">
    <source>
        <dbReference type="ARBA" id="ARBA00061531"/>
    </source>
</evidence>
<evidence type="ECO:0000256" key="7">
    <source>
        <dbReference type="ARBA" id="ARBA00023236"/>
    </source>
</evidence>
<protein>
    <recommendedName>
        <fullName evidence="11 13">UvrABC system protein C</fullName>
        <shortName evidence="13">Protein UvrC</shortName>
    </recommendedName>
    <alternativeName>
        <fullName evidence="12 13">Excinuclease ABC subunit C</fullName>
    </alternativeName>
</protein>
<dbReference type="Pfam" id="PF02151">
    <property type="entry name" value="UVR"/>
    <property type="match status" value="1"/>
</dbReference>
<dbReference type="Pfam" id="PF22920">
    <property type="entry name" value="UvrC_RNaseH"/>
    <property type="match status" value="1"/>
</dbReference>
<dbReference type="Gene3D" id="4.10.860.10">
    <property type="entry name" value="UVR domain"/>
    <property type="match status" value="1"/>
</dbReference>
<feature type="domain" description="GIY-YIG" evidence="16">
    <location>
        <begin position="34"/>
        <end position="112"/>
    </location>
</feature>
<dbReference type="GO" id="GO:0006289">
    <property type="term" value="P:nucleotide-excision repair"/>
    <property type="evidence" value="ECO:0007669"/>
    <property type="project" value="UniProtKB-UniRule"/>
</dbReference>
<dbReference type="PROSITE" id="PS50151">
    <property type="entry name" value="UVR"/>
    <property type="match status" value="1"/>
</dbReference>
<dbReference type="EMBL" id="CP019343">
    <property type="protein sequence ID" value="ARN75835.1"/>
    <property type="molecule type" value="Genomic_DNA"/>
</dbReference>
<dbReference type="PROSITE" id="PS50164">
    <property type="entry name" value="GIY_YIG"/>
    <property type="match status" value="1"/>
</dbReference>
<evidence type="ECO:0000256" key="11">
    <source>
        <dbReference type="ARBA" id="ARBA00067419"/>
    </source>
</evidence>